<organism evidence="1 2">
    <name type="scientific">Acidithiobacillus sulfuriphilus</name>
    <dbReference type="NCBI Taxonomy" id="1867749"/>
    <lineage>
        <taxon>Bacteria</taxon>
        <taxon>Pseudomonadati</taxon>
        <taxon>Pseudomonadota</taxon>
        <taxon>Acidithiobacillia</taxon>
        <taxon>Acidithiobacillales</taxon>
        <taxon>Acidithiobacillaceae</taxon>
        <taxon>Acidithiobacillus</taxon>
    </lineage>
</organism>
<dbReference type="EMBL" id="CP127527">
    <property type="protein sequence ID" value="XRI76212.1"/>
    <property type="molecule type" value="Genomic_DNA"/>
</dbReference>
<reference evidence="1 2" key="1">
    <citation type="journal article" date="2019" name="Int. J. Syst. Evol. Microbiol.">
        <title>Acidithiobacillus sulfuriphilus sp. nov.: an extremely acidophilic sulfur-oxidizing chemolithotroph isolated from a neutral pH environment.</title>
        <authorList>
            <person name="Falagan C."/>
            <person name="Moya-Beltran A."/>
            <person name="Castro M."/>
            <person name="Quatrini R."/>
            <person name="Johnson D.B."/>
        </authorList>
    </citation>
    <scope>NUCLEOTIDE SEQUENCE [LARGE SCALE GENOMIC DNA]</scope>
    <source>
        <strain evidence="1 2">CJ-2</strain>
    </source>
</reference>
<evidence type="ECO:0000313" key="1">
    <source>
        <dbReference type="EMBL" id="XRI76212.1"/>
    </source>
</evidence>
<protein>
    <submittedName>
        <fullName evidence="1">Uncharacterized protein</fullName>
    </submittedName>
</protein>
<keyword evidence="2" id="KW-1185">Reference proteome</keyword>
<name>A0ACD5HKI2_9PROT</name>
<proteinExistence type="predicted"/>
<gene>
    <name evidence="1" type="ORF">EC580_009580</name>
</gene>
<evidence type="ECO:0000313" key="2">
    <source>
        <dbReference type="Proteomes" id="UP000271650"/>
    </source>
</evidence>
<dbReference type="Proteomes" id="UP000271650">
    <property type="component" value="Chromosome"/>
</dbReference>
<accession>A0ACD5HKI2</accession>
<sequence>MNVLFPLPWRVATQGDPFNEMAHPRNGTWHGRFSATLAHAVVIFGEIMRSAGELFKPTGRRNKKRRCQLADPGSAASAFALLWQAHVPMQARHITLA</sequence>